<feature type="region of interest" description="Disordered" evidence="1">
    <location>
        <begin position="1"/>
        <end position="38"/>
    </location>
</feature>
<dbReference type="Proteomes" id="UP000582016">
    <property type="component" value="Unassembled WGS sequence"/>
</dbReference>
<keyword evidence="2" id="KW-0472">Membrane</keyword>
<dbReference type="AlphaFoldDB" id="A0A8H5JII3"/>
<reference evidence="3 4" key="1">
    <citation type="submission" date="2020-05" db="EMBL/GenBank/DDBJ databases">
        <title>Identification and distribution of gene clusters putatively required for synthesis of sphingolipid metabolism inhibitors in phylogenetically diverse species of the filamentous fungus Fusarium.</title>
        <authorList>
            <person name="Kim H.-S."/>
            <person name="Busman M."/>
            <person name="Brown D.W."/>
            <person name="Divon H."/>
            <person name="Uhlig S."/>
            <person name="Proctor R.H."/>
        </authorList>
    </citation>
    <scope>NUCLEOTIDE SEQUENCE [LARGE SCALE GENOMIC DNA]</scope>
    <source>
        <strain evidence="3 4">NRRL 13617</strain>
    </source>
</reference>
<dbReference type="EMBL" id="JAAOAQ010000295">
    <property type="protein sequence ID" value="KAF5555919.1"/>
    <property type="molecule type" value="Genomic_DNA"/>
</dbReference>
<gene>
    <name evidence="3" type="ORF">FPHYL_8103</name>
</gene>
<feature type="compositionally biased region" description="Low complexity" evidence="1">
    <location>
        <begin position="1"/>
        <end position="16"/>
    </location>
</feature>
<proteinExistence type="predicted"/>
<protein>
    <submittedName>
        <fullName evidence="3">Transporter hol1</fullName>
    </submittedName>
</protein>
<keyword evidence="2" id="KW-1133">Transmembrane helix</keyword>
<keyword evidence="4" id="KW-1185">Reference proteome</keyword>
<sequence length="405" mass="45391">MRSKSSTNRSSSNQPSGYGVHTKITGRGQNAEAPASQYAKWGVRDDEIELVTHIRVSHERLSPDDTRSASGKSAISTMPKAKDRNPRSSVRLNQILAHHRQLAASSVIVVVSIIGTITAPIHNVLVGTMLWIVLCNVAVVMTGMVNGYDIPARIELDLLVSYIVVVDKYKLGKQYLSQGFDWADALLPTMSTSFDEDAIAWLWVLWRLHMPAEFKKLSAIIAQQATGRIDPEHDRHGFEMPKYIVDAIEQRRVNALSQVRDCVYHVIEFCKDYTDHSWSTWDSEPQVISSNLTVKYLTLETQKHLSGVQEGHNPNFHGISFNDTAKWIHSMINLGDWMVRTMPPVSTGPGLLAYLSFSVLGVGLHEAEDSTGLSSHIHKRLTTLIDGLQDEEWGLDLDWLQRPIF</sequence>
<name>A0A8H5JII3_9HYPO</name>
<keyword evidence="2" id="KW-0812">Transmembrane</keyword>
<organism evidence="3 4">
    <name type="scientific">Fusarium phyllophilum</name>
    <dbReference type="NCBI Taxonomy" id="47803"/>
    <lineage>
        <taxon>Eukaryota</taxon>
        <taxon>Fungi</taxon>
        <taxon>Dikarya</taxon>
        <taxon>Ascomycota</taxon>
        <taxon>Pezizomycotina</taxon>
        <taxon>Sordariomycetes</taxon>
        <taxon>Hypocreomycetidae</taxon>
        <taxon>Hypocreales</taxon>
        <taxon>Nectriaceae</taxon>
        <taxon>Fusarium</taxon>
        <taxon>Fusarium fujikuroi species complex</taxon>
    </lineage>
</organism>
<evidence type="ECO:0000313" key="4">
    <source>
        <dbReference type="Proteomes" id="UP000582016"/>
    </source>
</evidence>
<feature type="region of interest" description="Disordered" evidence="1">
    <location>
        <begin position="59"/>
        <end position="87"/>
    </location>
</feature>
<dbReference type="OrthoDB" id="5104272at2759"/>
<evidence type="ECO:0000256" key="2">
    <source>
        <dbReference type="SAM" id="Phobius"/>
    </source>
</evidence>
<accession>A0A8H5JII3</accession>
<feature type="transmembrane region" description="Helical" evidence="2">
    <location>
        <begin position="102"/>
        <end position="122"/>
    </location>
</feature>
<feature type="transmembrane region" description="Helical" evidence="2">
    <location>
        <begin position="128"/>
        <end position="148"/>
    </location>
</feature>
<comment type="caution">
    <text evidence="3">The sequence shown here is derived from an EMBL/GenBank/DDBJ whole genome shotgun (WGS) entry which is preliminary data.</text>
</comment>
<evidence type="ECO:0000313" key="3">
    <source>
        <dbReference type="EMBL" id="KAF5555919.1"/>
    </source>
</evidence>
<evidence type="ECO:0000256" key="1">
    <source>
        <dbReference type="SAM" id="MobiDB-lite"/>
    </source>
</evidence>